<protein>
    <submittedName>
        <fullName evidence="1">RNA-binding protein</fullName>
    </submittedName>
</protein>
<comment type="caution">
    <text evidence="1">The sequence shown here is derived from an EMBL/GenBank/DDBJ whole genome shotgun (WGS) entry which is preliminary data.</text>
</comment>
<name>A0ABX1I7N0_9GAMM</name>
<evidence type="ECO:0000313" key="2">
    <source>
        <dbReference type="Proteomes" id="UP000740754"/>
    </source>
</evidence>
<evidence type="ECO:0000313" key="1">
    <source>
        <dbReference type="EMBL" id="NKN32756.1"/>
    </source>
</evidence>
<reference evidence="1 2" key="1">
    <citation type="submission" date="2020-04" db="EMBL/GenBank/DDBJ databases">
        <title>Draft Whole-Genome sequence of Marichromatium bheemlicum DSM 18632, type strain.</title>
        <authorList>
            <person name="Kyndt J.A."/>
            <person name="Meyer T.E."/>
        </authorList>
    </citation>
    <scope>NUCLEOTIDE SEQUENCE [LARGE SCALE GENOMIC DNA]</scope>
    <source>
        <strain evidence="1 2">DSM 18632</strain>
    </source>
</reference>
<gene>
    <name evidence="1" type="ORF">HF203_05920</name>
</gene>
<organism evidence="1 2">
    <name type="scientific">Marichromatium bheemlicum</name>
    <dbReference type="NCBI Taxonomy" id="365339"/>
    <lineage>
        <taxon>Bacteria</taxon>
        <taxon>Pseudomonadati</taxon>
        <taxon>Pseudomonadota</taxon>
        <taxon>Gammaproteobacteria</taxon>
        <taxon>Chromatiales</taxon>
        <taxon>Chromatiaceae</taxon>
        <taxon>Marichromatium</taxon>
    </lineage>
</organism>
<proteinExistence type="predicted"/>
<accession>A0ABX1I7N0</accession>
<keyword evidence="2" id="KW-1185">Reference proteome</keyword>
<dbReference type="EMBL" id="JAAXKX010000006">
    <property type="protein sequence ID" value="NKN32756.1"/>
    <property type="molecule type" value="Genomic_DNA"/>
</dbReference>
<dbReference type="Proteomes" id="UP000740754">
    <property type="component" value="Unassembled WGS sequence"/>
</dbReference>
<sequence length="99" mass="11120">MEVFIGNLPGSATLEALRACIGGVGLRADLHRYDGEDRWRRGYHFFVARTASRVEGEALIARLRGLRLEGQALVVREYRPRATTPDAAWGGAERRINPW</sequence>
<dbReference type="RefSeq" id="WP_168667628.1">
    <property type="nucleotide sequence ID" value="NZ_JAAXKX010000006.1"/>
</dbReference>